<dbReference type="GO" id="GO:0003871">
    <property type="term" value="F:5-methyltetrahydropteroyltriglutamate-homocysteine S-methyltransferase activity"/>
    <property type="evidence" value="ECO:0007669"/>
    <property type="project" value="InterPro"/>
</dbReference>
<evidence type="ECO:0000259" key="2">
    <source>
        <dbReference type="Pfam" id="PF01717"/>
    </source>
</evidence>
<sequence>MKGSPVTMQSARDGEEPDNQEESDPYGWRVSAFATASGTGSWPGTAARQAAKVVVGELAGALAHIVELPGRGVGADTIGRAGALLIDVAIDTVPRGYRVAARPGAVTRRAISLLDEDIDALEEAWETSGLRGSGRAVKVQAPGPVTLAAELELGNGHRAITDLGAVRDLAASLAEGVAAHRVEVSRRLDTPVVVQFDEPSLPAALAGRLTGVTALSPVHPIDEALAITLLDSCVAAVGTEVVVHSCASELPWKILQRSSIHAISVDAATLRGADLDGVAEFVDSGRTVMLGVLATTAPARPPSADEVAGAAVAVIDRLGFARSELRDRIGITPACGLAGATPEWARTAVELARKAAEIFAHDPDAI</sequence>
<accession>A0A375Z4J1</accession>
<dbReference type="InterPro" id="IPR002629">
    <property type="entry name" value="Met_Synth_C/arc"/>
</dbReference>
<gene>
    <name evidence="3" type="ORF">MSP7336_04281</name>
</gene>
<dbReference type="CDD" id="cd03310">
    <property type="entry name" value="CIMS_like"/>
    <property type="match status" value="1"/>
</dbReference>
<proteinExistence type="predicted"/>
<feature type="region of interest" description="Disordered" evidence="1">
    <location>
        <begin position="1"/>
        <end position="25"/>
    </location>
</feature>
<feature type="compositionally biased region" description="Acidic residues" evidence="1">
    <location>
        <begin position="15"/>
        <end position="24"/>
    </location>
</feature>
<reference evidence="3 4" key="1">
    <citation type="submission" date="2018-05" db="EMBL/GenBank/DDBJ databases">
        <authorList>
            <consortium name="IHU Genomes"/>
        </authorList>
    </citation>
    <scope>NUCLEOTIDE SEQUENCE [LARGE SCALE GENOMIC DNA]</scope>
    <source>
        <strain evidence="3 4">P7336</strain>
    </source>
</reference>
<name>A0A375Z4J1_MYCSH</name>
<organism evidence="3 4">
    <name type="scientific">Mycobacterium shimoidei</name>
    <dbReference type="NCBI Taxonomy" id="29313"/>
    <lineage>
        <taxon>Bacteria</taxon>
        <taxon>Bacillati</taxon>
        <taxon>Actinomycetota</taxon>
        <taxon>Actinomycetes</taxon>
        <taxon>Mycobacteriales</taxon>
        <taxon>Mycobacteriaceae</taxon>
        <taxon>Mycobacterium</taxon>
    </lineage>
</organism>
<evidence type="ECO:0000313" key="4">
    <source>
        <dbReference type="Proteomes" id="UP000252015"/>
    </source>
</evidence>
<keyword evidence="4" id="KW-1185">Reference proteome</keyword>
<evidence type="ECO:0000313" key="3">
    <source>
        <dbReference type="EMBL" id="SRX96006.1"/>
    </source>
</evidence>
<feature type="compositionally biased region" description="Polar residues" evidence="1">
    <location>
        <begin position="1"/>
        <end position="10"/>
    </location>
</feature>
<evidence type="ECO:0000256" key="1">
    <source>
        <dbReference type="SAM" id="MobiDB-lite"/>
    </source>
</evidence>
<dbReference type="Gene3D" id="3.20.20.210">
    <property type="match status" value="1"/>
</dbReference>
<dbReference type="Proteomes" id="UP000252015">
    <property type="component" value="Unassembled WGS sequence"/>
</dbReference>
<dbReference type="Pfam" id="PF01717">
    <property type="entry name" value="Meth_synt_2"/>
    <property type="match status" value="1"/>
</dbReference>
<dbReference type="GO" id="GO:0008270">
    <property type="term" value="F:zinc ion binding"/>
    <property type="evidence" value="ECO:0007669"/>
    <property type="project" value="InterPro"/>
</dbReference>
<dbReference type="SUPFAM" id="SSF51726">
    <property type="entry name" value="UROD/MetE-like"/>
    <property type="match status" value="1"/>
</dbReference>
<feature type="domain" description="Cobalamin-independent methionine synthase MetE C-terminal/archaeal" evidence="2">
    <location>
        <begin position="33"/>
        <end position="357"/>
    </location>
</feature>
<dbReference type="GO" id="GO:0009086">
    <property type="term" value="P:methionine biosynthetic process"/>
    <property type="evidence" value="ECO:0007669"/>
    <property type="project" value="InterPro"/>
</dbReference>
<dbReference type="EMBL" id="UEGW01000001">
    <property type="protein sequence ID" value="SRX96006.1"/>
    <property type="molecule type" value="Genomic_DNA"/>
</dbReference>
<dbReference type="AlphaFoldDB" id="A0A375Z4J1"/>
<dbReference type="STRING" id="29313.BHQ16_05465"/>
<dbReference type="InterPro" id="IPR038071">
    <property type="entry name" value="UROD/MetE-like_sf"/>
</dbReference>
<protein>
    <recommendedName>
        <fullName evidence="2">Cobalamin-independent methionine synthase MetE C-terminal/archaeal domain-containing protein</fullName>
    </recommendedName>
</protein>